<comment type="caution">
    <text evidence="1">The sequence shown here is derived from an EMBL/GenBank/DDBJ whole genome shotgun (WGS) entry which is preliminary data.</text>
</comment>
<reference evidence="1" key="1">
    <citation type="journal article" date="2015" name="Nature">
        <title>Complex archaea that bridge the gap between prokaryotes and eukaryotes.</title>
        <authorList>
            <person name="Spang A."/>
            <person name="Saw J.H."/>
            <person name="Jorgensen S.L."/>
            <person name="Zaremba-Niedzwiedzka K."/>
            <person name="Martijn J."/>
            <person name="Lind A.E."/>
            <person name="van Eijk R."/>
            <person name="Schleper C."/>
            <person name="Guy L."/>
            <person name="Ettema T.J."/>
        </authorList>
    </citation>
    <scope>NUCLEOTIDE SEQUENCE</scope>
</reference>
<protein>
    <recommendedName>
        <fullName evidence="2">PARP-type domain-containing protein</fullName>
    </recommendedName>
</protein>
<accession>A0A0F9JMI7</accession>
<proteinExistence type="predicted"/>
<dbReference type="EMBL" id="LAZR01017500">
    <property type="protein sequence ID" value="KKM00163.1"/>
    <property type="molecule type" value="Genomic_DNA"/>
</dbReference>
<evidence type="ECO:0000313" key="1">
    <source>
        <dbReference type="EMBL" id="KKM00163.1"/>
    </source>
</evidence>
<name>A0A0F9JMI7_9ZZZZ</name>
<gene>
    <name evidence="1" type="ORF">LCGC14_1807210</name>
</gene>
<sequence length="58" mass="6621">MGLRERIVDLSARICHVCNKPLGSNRTLCFDAEGDKRISTKGKWRHCDCVRQVEETST</sequence>
<evidence type="ECO:0008006" key="2">
    <source>
        <dbReference type="Google" id="ProtNLM"/>
    </source>
</evidence>
<dbReference type="AlphaFoldDB" id="A0A0F9JMI7"/>
<organism evidence="1">
    <name type="scientific">marine sediment metagenome</name>
    <dbReference type="NCBI Taxonomy" id="412755"/>
    <lineage>
        <taxon>unclassified sequences</taxon>
        <taxon>metagenomes</taxon>
        <taxon>ecological metagenomes</taxon>
    </lineage>
</organism>